<dbReference type="Gene3D" id="3.90.1680.10">
    <property type="entry name" value="SOS response associated peptidase-like"/>
    <property type="match status" value="1"/>
</dbReference>
<dbReference type="AlphaFoldDB" id="A0A919YDN8"/>
<dbReference type="GO" id="GO:0106300">
    <property type="term" value="P:protein-DNA covalent cross-linking repair"/>
    <property type="evidence" value="ECO:0007669"/>
    <property type="project" value="InterPro"/>
</dbReference>
<sequence>MCGRFTLIVSLEELMLRYELDPGYSIPYHQPQYNIAPTQMVLSIIHDGSRLRLGELRWGLVPSWAKDISIGSRMINARSETLLDKPAYRRPFERKRCLIPADGFYEWRRTENGKRPYRIRLKDGGIFSMAGLYDIWLQEDGSKLATCTIITTPPNALMEPIHDRMPAILRPEDELRWVERGTADPRELQQLLLPYPAEEMEAYPVSTAVNSVKNDSPLCIEPSTPRFEP</sequence>
<dbReference type="EMBL" id="BORT01000009">
    <property type="protein sequence ID" value="GIO47768.1"/>
    <property type="molecule type" value="Genomic_DNA"/>
</dbReference>
<dbReference type="GO" id="GO:0016829">
    <property type="term" value="F:lyase activity"/>
    <property type="evidence" value="ECO:0007669"/>
    <property type="project" value="UniProtKB-KW"/>
</dbReference>
<keyword evidence="3" id="KW-0227">DNA damage</keyword>
<dbReference type="Pfam" id="PF02586">
    <property type="entry name" value="SRAP"/>
    <property type="match status" value="1"/>
</dbReference>
<keyword evidence="2 8" id="KW-0645">Protease</keyword>
<evidence type="ECO:0000256" key="6">
    <source>
        <dbReference type="ARBA" id="ARBA00023125"/>
    </source>
</evidence>
<accession>A0A919YDN8</accession>
<gene>
    <name evidence="9" type="primary">yoqW</name>
    <name evidence="9" type="ORF">J34TS1_25330</name>
</gene>
<dbReference type="InterPro" id="IPR036590">
    <property type="entry name" value="SRAP-like"/>
</dbReference>
<evidence type="ECO:0000256" key="8">
    <source>
        <dbReference type="RuleBase" id="RU364100"/>
    </source>
</evidence>
<dbReference type="Proteomes" id="UP000682811">
    <property type="component" value="Unassembled WGS sequence"/>
</dbReference>
<evidence type="ECO:0000313" key="10">
    <source>
        <dbReference type="Proteomes" id="UP000682811"/>
    </source>
</evidence>
<dbReference type="EC" id="3.4.-.-" evidence="8"/>
<evidence type="ECO:0000256" key="3">
    <source>
        <dbReference type="ARBA" id="ARBA00022763"/>
    </source>
</evidence>
<protein>
    <recommendedName>
        <fullName evidence="8">Abasic site processing protein</fullName>
        <ecNumber evidence="8">3.4.-.-</ecNumber>
    </recommendedName>
</protein>
<dbReference type="RefSeq" id="WP_212978547.1">
    <property type="nucleotide sequence ID" value="NZ_AP025343.1"/>
</dbReference>
<name>A0A919YDN8_9BACL</name>
<keyword evidence="5" id="KW-0190">Covalent protein-DNA linkage</keyword>
<dbReference type="GO" id="GO:0003697">
    <property type="term" value="F:single-stranded DNA binding"/>
    <property type="evidence" value="ECO:0007669"/>
    <property type="project" value="InterPro"/>
</dbReference>
<comment type="caution">
    <text evidence="9">The sequence shown here is derived from an EMBL/GenBank/DDBJ whole genome shotgun (WGS) entry which is preliminary data.</text>
</comment>
<dbReference type="GO" id="GO:0008233">
    <property type="term" value="F:peptidase activity"/>
    <property type="evidence" value="ECO:0007669"/>
    <property type="project" value="UniProtKB-KW"/>
</dbReference>
<dbReference type="PANTHER" id="PTHR13604:SF0">
    <property type="entry name" value="ABASIC SITE PROCESSING PROTEIN HMCES"/>
    <property type="match status" value="1"/>
</dbReference>
<reference evidence="9 10" key="1">
    <citation type="submission" date="2021-03" db="EMBL/GenBank/DDBJ databases">
        <title>Antimicrobial resistance genes in bacteria isolated from Japanese honey, and their potential for conferring macrolide and lincosamide resistance in the American foulbrood pathogen Paenibacillus larvae.</title>
        <authorList>
            <person name="Okamoto M."/>
            <person name="Kumagai M."/>
            <person name="Kanamori H."/>
            <person name="Takamatsu D."/>
        </authorList>
    </citation>
    <scope>NUCLEOTIDE SEQUENCE [LARGE SCALE GENOMIC DNA]</scope>
    <source>
        <strain evidence="9 10">J34TS1</strain>
    </source>
</reference>
<evidence type="ECO:0000256" key="1">
    <source>
        <dbReference type="ARBA" id="ARBA00008136"/>
    </source>
</evidence>
<dbReference type="PANTHER" id="PTHR13604">
    <property type="entry name" value="DC12-RELATED"/>
    <property type="match status" value="1"/>
</dbReference>
<evidence type="ECO:0000313" key="9">
    <source>
        <dbReference type="EMBL" id="GIO47768.1"/>
    </source>
</evidence>
<comment type="similarity">
    <text evidence="1 8">Belongs to the SOS response-associated peptidase family.</text>
</comment>
<evidence type="ECO:0000256" key="2">
    <source>
        <dbReference type="ARBA" id="ARBA00022670"/>
    </source>
</evidence>
<keyword evidence="6" id="KW-0238">DNA-binding</keyword>
<evidence type="ECO:0000256" key="4">
    <source>
        <dbReference type="ARBA" id="ARBA00022801"/>
    </source>
</evidence>
<keyword evidence="4 8" id="KW-0378">Hydrolase</keyword>
<evidence type="ECO:0000256" key="7">
    <source>
        <dbReference type="ARBA" id="ARBA00023239"/>
    </source>
</evidence>
<dbReference type="SUPFAM" id="SSF143081">
    <property type="entry name" value="BB1717-like"/>
    <property type="match status" value="1"/>
</dbReference>
<evidence type="ECO:0000256" key="5">
    <source>
        <dbReference type="ARBA" id="ARBA00023124"/>
    </source>
</evidence>
<keyword evidence="7" id="KW-0456">Lyase</keyword>
<organism evidence="9 10">
    <name type="scientific">Paenibacillus azoreducens</name>
    <dbReference type="NCBI Taxonomy" id="116718"/>
    <lineage>
        <taxon>Bacteria</taxon>
        <taxon>Bacillati</taxon>
        <taxon>Bacillota</taxon>
        <taxon>Bacilli</taxon>
        <taxon>Bacillales</taxon>
        <taxon>Paenibacillaceae</taxon>
        <taxon>Paenibacillus</taxon>
    </lineage>
</organism>
<dbReference type="InterPro" id="IPR003738">
    <property type="entry name" value="SRAP"/>
</dbReference>
<proteinExistence type="inferred from homology"/>
<dbReference type="GO" id="GO:0006508">
    <property type="term" value="P:proteolysis"/>
    <property type="evidence" value="ECO:0007669"/>
    <property type="project" value="UniProtKB-KW"/>
</dbReference>
<keyword evidence="10" id="KW-1185">Reference proteome</keyword>